<dbReference type="AlphaFoldDB" id="A0A0G0N478"/>
<comment type="caution">
    <text evidence="2">The sequence shown here is derived from an EMBL/GenBank/DDBJ whole genome shotgun (WGS) entry which is preliminary data.</text>
</comment>
<dbReference type="EMBL" id="LBWP01000012">
    <property type="protein sequence ID" value="KKR11029.1"/>
    <property type="molecule type" value="Genomic_DNA"/>
</dbReference>
<feature type="compositionally biased region" description="Polar residues" evidence="1">
    <location>
        <begin position="59"/>
        <end position="73"/>
    </location>
</feature>
<protein>
    <submittedName>
        <fullName evidence="2">Uncharacterized protein</fullName>
    </submittedName>
</protein>
<evidence type="ECO:0000256" key="1">
    <source>
        <dbReference type="SAM" id="MobiDB-lite"/>
    </source>
</evidence>
<name>A0A0G0N478_9BACT</name>
<dbReference type="PROSITE" id="PS51257">
    <property type="entry name" value="PROKAR_LIPOPROTEIN"/>
    <property type="match status" value="1"/>
</dbReference>
<sequence length="278" mass="30089">MSRENDRRKFLTWATFGVGGFALAACTKNPQQIEEGVTKTLQWLEKTAEALEKDKQLLQASQTSQARPTQKPSPLSPTAGIRTASQTASPIPKNTGINPVTKETLTPTANLDQNILSEIRAARGGEALSLEQPLISWVIKIPRPFTSDAVYAVIAVNQNGEQKGAAVIDNFDCGLEKLQDTGKLGEPFGSNKSPAISGLWKPDIRFNNIKGEMFVEASIGVPAVVTGTSYQFSEKEQALNCPKKSVFSNPGSVPEKLGQQTGKLIRNLVNGFESGYFH</sequence>
<accession>A0A0G0N478</accession>
<dbReference type="Proteomes" id="UP000034246">
    <property type="component" value="Unassembled WGS sequence"/>
</dbReference>
<organism evidence="2 3">
    <name type="scientific">Candidatus Woesebacteria bacterium GW2011_GWA1_39_21</name>
    <dbReference type="NCBI Taxonomy" id="1618550"/>
    <lineage>
        <taxon>Bacteria</taxon>
        <taxon>Candidatus Woeseibacteriota</taxon>
    </lineage>
</organism>
<gene>
    <name evidence="2" type="ORF">UT39_C0012G0051</name>
</gene>
<evidence type="ECO:0000313" key="2">
    <source>
        <dbReference type="EMBL" id="KKR11029.1"/>
    </source>
</evidence>
<proteinExistence type="predicted"/>
<feature type="region of interest" description="Disordered" evidence="1">
    <location>
        <begin position="59"/>
        <end position="105"/>
    </location>
</feature>
<feature type="compositionally biased region" description="Polar residues" evidence="1">
    <location>
        <begin position="95"/>
        <end position="105"/>
    </location>
</feature>
<evidence type="ECO:0000313" key="3">
    <source>
        <dbReference type="Proteomes" id="UP000034246"/>
    </source>
</evidence>
<reference evidence="2 3" key="1">
    <citation type="journal article" date="2015" name="Nature">
        <title>rRNA introns, odd ribosomes, and small enigmatic genomes across a large radiation of phyla.</title>
        <authorList>
            <person name="Brown C.T."/>
            <person name="Hug L.A."/>
            <person name="Thomas B.C."/>
            <person name="Sharon I."/>
            <person name="Castelle C.J."/>
            <person name="Singh A."/>
            <person name="Wilkins M.J."/>
            <person name="Williams K.H."/>
            <person name="Banfield J.F."/>
        </authorList>
    </citation>
    <scope>NUCLEOTIDE SEQUENCE [LARGE SCALE GENOMIC DNA]</scope>
</reference>